<reference evidence="1 2" key="1">
    <citation type="submission" date="2016-04" db="EMBL/GenBank/DDBJ databases">
        <title>A degradative enzymes factory behind the ericoid mycorrhizal symbiosis.</title>
        <authorList>
            <consortium name="DOE Joint Genome Institute"/>
            <person name="Martino E."/>
            <person name="Morin E."/>
            <person name="Grelet G."/>
            <person name="Kuo A."/>
            <person name="Kohler A."/>
            <person name="Daghino S."/>
            <person name="Barry K."/>
            <person name="Choi C."/>
            <person name="Cichocki N."/>
            <person name="Clum A."/>
            <person name="Copeland A."/>
            <person name="Hainaut M."/>
            <person name="Haridas S."/>
            <person name="Labutti K."/>
            <person name="Lindquist E."/>
            <person name="Lipzen A."/>
            <person name="Khouja H.-R."/>
            <person name="Murat C."/>
            <person name="Ohm R."/>
            <person name="Olson A."/>
            <person name="Spatafora J."/>
            <person name="Veneault-Fourrey C."/>
            <person name="Henrissat B."/>
            <person name="Grigoriev I."/>
            <person name="Martin F."/>
            <person name="Perotto S."/>
        </authorList>
    </citation>
    <scope>NUCLEOTIDE SEQUENCE [LARGE SCALE GENOMIC DNA]</scope>
    <source>
        <strain evidence="1 2">E</strain>
    </source>
</reference>
<name>A0A2J6TEZ9_9HELO</name>
<dbReference type="Proteomes" id="UP000235371">
    <property type="component" value="Unassembled WGS sequence"/>
</dbReference>
<keyword evidence="2" id="KW-1185">Reference proteome</keyword>
<proteinExistence type="predicted"/>
<dbReference type="AlphaFoldDB" id="A0A2J6TEZ9"/>
<dbReference type="RefSeq" id="XP_024738494.1">
    <property type="nucleotide sequence ID" value="XM_024882930.1"/>
</dbReference>
<dbReference type="InParanoid" id="A0A2J6TEZ9"/>
<protein>
    <recommendedName>
        <fullName evidence="3">SprT-like domain-containing protein</fullName>
    </recommendedName>
</protein>
<accession>A0A2J6TEZ9</accession>
<organism evidence="1 2">
    <name type="scientific">Hyaloscypha bicolor E</name>
    <dbReference type="NCBI Taxonomy" id="1095630"/>
    <lineage>
        <taxon>Eukaryota</taxon>
        <taxon>Fungi</taxon>
        <taxon>Dikarya</taxon>
        <taxon>Ascomycota</taxon>
        <taxon>Pezizomycotina</taxon>
        <taxon>Leotiomycetes</taxon>
        <taxon>Helotiales</taxon>
        <taxon>Hyaloscyphaceae</taxon>
        <taxon>Hyaloscypha</taxon>
        <taxon>Hyaloscypha bicolor</taxon>
    </lineage>
</organism>
<sequence length="218" mass="24713">MSPCLRNPSLKSTGPFTHAQLHRELHPISHSPEELLGRLLQTLKNINVATKNQAKIELHRLFDMCLPLADLGNSDWLLCLLQAYMRIFDDLFFSGTLTRRKPHRETALFVRPLTKVGLLGLTTPTEGSYPDIYTEITMTSISVPLDASRRAGQAEFRQRLGSLLHEMLHAYFELHYYCTCGNSSLMLGARTHRSYGIWAVLATRRACSRRLCGSRAEI</sequence>
<evidence type="ECO:0000313" key="1">
    <source>
        <dbReference type="EMBL" id="PMD61590.1"/>
    </source>
</evidence>
<dbReference type="OrthoDB" id="3552705at2759"/>
<dbReference type="EMBL" id="KZ613786">
    <property type="protein sequence ID" value="PMD61590.1"/>
    <property type="molecule type" value="Genomic_DNA"/>
</dbReference>
<gene>
    <name evidence="1" type="ORF">K444DRAFT_628610</name>
</gene>
<evidence type="ECO:0000313" key="2">
    <source>
        <dbReference type="Proteomes" id="UP000235371"/>
    </source>
</evidence>
<dbReference type="GeneID" id="36591007"/>
<evidence type="ECO:0008006" key="3">
    <source>
        <dbReference type="Google" id="ProtNLM"/>
    </source>
</evidence>